<dbReference type="OrthoDB" id="25790at2759"/>
<dbReference type="InterPro" id="IPR013150">
    <property type="entry name" value="TFIIB_cyclin"/>
</dbReference>
<dbReference type="Pfam" id="PF00382">
    <property type="entry name" value="TFIIB"/>
    <property type="match status" value="2"/>
</dbReference>
<keyword evidence="3" id="KW-0805">Transcription regulation</keyword>
<dbReference type="GO" id="GO:0008270">
    <property type="term" value="F:zinc ion binding"/>
    <property type="evidence" value="ECO:0007669"/>
    <property type="project" value="UniProtKB-KW"/>
</dbReference>
<dbReference type="InterPro" id="IPR000812">
    <property type="entry name" value="TFIIB"/>
</dbReference>
<evidence type="ECO:0000256" key="3">
    <source>
        <dbReference type="ARBA" id="ARBA00023015"/>
    </source>
</evidence>
<dbReference type="SMART" id="SM00385">
    <property type="entry name" value="CYCLIN"/>
    <property type="match status" value="2"/>
</dbReference>
<dbReference type="PANTHER" id="PTHR11618">
    <property type="entry name" value="TRANSCRIPTION INITIATION FACTOR IIB-RELATED"/>
    <property type="match status" value="1"/>
</dbReference>
<evidence type="ECO:0000256" key="2">
    <source>
        <dbReference type="ARBA" id="ARBA00022737"/>
    </source>
</evidence>
<dbReference type="GO" id="GO:0006367">
    <property type="term" value="P:transcription initiation at RNA polymerase II promoter"/>
    <property type="evidence" value="ECO:0007669"/>
    <property type="project" value="TreeGrafter"/>
</dbReference>
<feature type="domain" description="TFIIB-type" evidence="7">
    <location>
        <begin position="1"/>
        <end position="31"/>
    </location>
</feature>
<evidence type="ECO:0000256" key="5">
    <source>
        <dbReference type="ARBA" id="ARBA00031706"/>
    </source>
</evidence>
<dbReference type="SUPFAM" id="SSF57783">
    <property type="entry name" value="Zinc beta-ribbon"/>
    <property type="match status" value="1"/>
</dbReference>
<sequence length="302" mass="32764">MCPDCCEMPPNIMDDWVAGCTVCISCGRVLADQLIETRPEWRTFKHDDGFDQDDPSRVGQAEDLLLNGSQLSTVIASGTGPSKWDGLAKAHRNATADERNNRLSEAYGHISALCDAANVPRLAADTAKMLYKKVSPTLKGRSRKAIEASCILIACRTHDISRSVTEVAELANIRRKELASTSKTVMELAKQKHGNGSSLDLALSSLNKRTTAPQLVHRACSKLNFQTTKVAMLAEQLAQRVTNNSIAGGSWPTSVAGACIYLASHHLSQPRSLAQVKDVVGNTEKTILKVTQKIRESLGELI</sequence>
<evidence type="ECO:0000259" key="7">
    <source>
        <dbReference type="PROSITE" id="PS51134"/>
    </source>
</evidence>
<gene>
    <name evidence="8" type="ORF">BDV96DRAFT_599700</name>
</gene>
<evidence type="ECO:0000313" key="9">
    <source>
        <dbReference type="Proteomes" id="UP000799770"/>
    </source>
</evidence>
<dbReference type="SUPFAM" id="SSF47954">
    <property type="entry name" value="Cyclin-like"/>
    <property type="match status" value="2"/>
</dbReference>
<dbReference type="InterPro" id="IPR036915">
    <property type="entry name" value="Cyclin-like_sf"/>
</dbReference>
<keyword evidence="6" id="KW-0862">Zinc</keyword>
<protein>
    <recommendedName>
        <fullName evidence="5">General transcription factor TFIIB</fullName>
    </recommendedName>
</protein>
<dbReference type="PRINTS" id="PR00685">
    <property type="entry name" value="TIFACTORIIB"/>
</dbReference>
<dbReference type="Pfam" id="PF08271">
    <property type="entry name" value="Zn_Ribbon_TF"/>
    <property type="match status" value="1"/>
</dbReference>
<dbReference type="GO" id="GO:0005634">
    <property type="term" value="C:nucleus"/>
    <property type="evidence" value="ECO:0007669"/>
    <property type="project" value="TreeGrafter"/>
</dbReference>
<keyword evidence="9" id="KW-1185">Reference proteome</keyword>
<evidence type="ECO:0000256" key="4">
    <source>
        <dbReference type="ARBA" id="ARBA00023163"/>
    </source>
</evidence>
<organism evidence="8 9">
    <name type="scientific">Lophiotrema nucula</name>
    <dbReference type="NCBI Taxonomy" id="690887"/>
    <lineage>
        <taxon>Eukaryota</taxon>
        <taxon>Fungi</taxon>
        <taxon>Dikarya</taxon>
        <taxon>Ascomycota</taxon>
        <taxon>Pezizomycotina</taxon>
        <taxon>Dothideomycetes</taxon>
        <taxon>Pleosporomycetidae</taxon>
        <taxon>Pleosporales</taxon>
        <taxon>Lophiotremataceae</taxon>
        <taxon>Lophiotrema</taxon>
    </lineage>
</organism>
<evidence type="ECO:0000256" key="1">
    <source>
        <dbReference type="ARBA" id="ARBA00010857"/>
    </source>
</evidence>
<keyword evidence="6" id="KW-0479">Metal-binding</keyword>
<dbReference type="EMBL" id="ML977323">
    <property type="protein sequence ID" value="KAF2115349.1"/>
    <property type="molecule type" value="Genomic_DNA"/>
</dbReference>
<dbReference type="GO" id="GO:0016251">
    <property type="term" value="F:RNA polymerase II general transcription initiation factor activity"/>
    <property type="evidence" value="ECO:0007669"/>
    <property type="project" value="TreeGrafter"/>
</dbReference>
<dbReference type="InterPro" id="IPR013137">
    <property type="entry name" value="Znf_TFIIB"/>
</dbReference>
<dbReference type="InterPro" id="IPR013763">
    <property type="entry name" value="Cyclin-like_dom"/>
</dbReference>
<dbReference type="PANTHER" id="PTHR11618:SF13">
    <property type="entry name" value="TRANSCRIPTION INITIATION FACTOR IIB"/>
    <property type="match status" value="1"/>
</dbReference>
<dbReference type="GO" id="GO:0097550">
    <property type="term" value="C:transcription preinitiation complex"/>
    <property type="evidence" value="ECO:0007669"/>
    <property type="project" value="TreeGrafter"/>
</dbReference>
<dbReference type="AlphaFoldDB" id="A0A6A5Z780"/>
<dbReference type="Gene3D" id="1.10.472.170">
    <property type="match status" value="1"/>
</dbReference>
<accession>A0A6A5Z780</accession>
<dbReference type="GO" id="GO:0017025">
    <property type="term" value="F:TBP-class protein binding"/>
    <property type="evidence" value="ECO:0007669"/>
    <property type="project" value="InterPro"/>
</dbReference>
<dbReference type="Gene3D" id="1.10.472.10">
    <property type="entry name" value="Cyclin-like"/>
    <property type="match status" value="1"/>
</dbReference>
<proteinExistence type="inferred from homology"/>
<evidence type="ECO:0000313" key="8">
    <source>
        <dbReference type="EMBL" id="KAF2115349.1"/>
    </source>
</evidence>
<keyword evidence="4" id="KW-0804">Transcription</keyword>
<reference evidence="8" key="1">
    <citation type="journal article" date="2020" name="Stud. Mycol.">
        <title>101 Dothideomycetes genomes: a test case for predicting lifestyles and emergence of pathogens.</title>
        <authorList>
            <person name="Haridas S."/>
            <person name="Albert R."/>
            <person name="Binder M."/>
            <person name="Bloem J."/>
            <person name="Labutti K."/>
            <person name="Salamov A."/>
            <person name="Andreopoulos B."/>
            <person name="Baker S."/>
            <person name="Barry K."/>
            <person name="Bills G."/>
            <person name="Bluhm B."/>
            <person name="Cannon C."/>
            <person name="Castanera R."/>
            <person name="Culley D."/>
            <person name="Daum C."/>
            <person name="Ezra D."/>
            <person name="Gonzalez J."/>
            <person name="Henrissat B."/>
            <person name="Kuo A."/>
            <person name="Liang C."/>
            <person name="Lipzen A."/>
            <person name="Lutzoni F."/>
            <person name="Magnuson J."/>
            <person name="Mondo S."/>
            <person name="Nolan M."/>
            <person name="Ohm R."/>
            <person name="Pangilinan J."/>
            <person name="Park H.-J."/>
            <person name="Ramirez L."/>
            <person name="Alfaro M."/>
            <person name="Sun H."/>
            <person name="Tritt A."/>
            <person name="Yoshinaga Y."/>
            <person name="Zwiers L.-H."/>
            <person name="Turgeon B."/>
            <person name="Goodwin S."/>
            <person name="Spatafora J."/>
            <person name="Crous P."/>
            <person name="Grigoriev I."/>
        </authorList>
    </citation>
    <scope>NUCLEOTIDE SEQUENCE</scope>
    <source>
        <strain evidence="8">CBS 627.86</strain>
    </source>
</reference>
<evidence type="ECO:0000256" key="6">
    <source>
        <dbReference type="PROSITE-ProRule" id="PRU00469"/>
    </source>
</evidence>
<dbReference type="PROSITE" id="PS51134">
    <property type="entry name" value="ZF_TFIIB"/>
    <property type="match status" value="1"/>
</dbReference>
<dbReference type="GO" id="GO:0070897">
    <property type="term" value="P:transcription preinitiation complex assembly"/>
    <property type="evidence" value="ECO:0007669"/>
    <property type="project" value="InterPro"/>
</dbReference>
<dbReference type="Proteomes" id="UP000799770">
    <property type="component" value="Unassembled WGS sequence"/>
</dbReference>
<name>A0A6A5Z780_9PLEO</name>
<keyword evidence="6" id="KW-0863">Zinc-finger</keyword>
<comment type="similarity">
    <text evidence="1">Belongs to the TFIIB family.</text>
</comment>
<keyword evidence="2" id="KW-0677">Repeat</keyword>